<organism evidence="1 2">
    <name type="scientific">Mucilaginibacter dorajii</name>
    <dbReference type="NCBI Taxonomy" id="692994"/>
    <lineage>
        <taxon>Bacteria</taxon>
        <taxon>Pseudomonadati</taxon>
        <taxon>Bacteroidota</taxon>
        <taxon>Sphingobacteriia</taxon>
        <taxon>Sphingobacteriales</taxon>
        <taxon>Sphingobacteriaceae</taxon>
        <taxon>Mucilaginibacter</taxon>
    </lineage>
</organism>
<dbReference type="EMBL" id="BAAAZC010000017">
    <property type="protein sequence ID" value="GAA3972797.1"/>
    <property type="molecule type" value="Genomic_DNA"/>
</dbReference>
<gene>
    <name evidence="1" type="ORF">GCM10022210_23460</name>
</gene>
<reference evidence="2" key="1">
    <citation type="journal article" date="2019" name="Int. J. Syst. Evol. Microbiol.">
        <title>The Global Catalogue of Microorganisms (GCM) 10K type strain sequencing project: providing services to taxonomists for standard genome sequencing and annotation.</title>
        <authorList>
            <consortium name="The Broad Institute Genomics Platform"/>
            <consortium name="The Broad Institute Genome Sequencing Center for Infectious Disease"/>
            <person name="Wu L."/>
            <person name="Ma J."/>
        </authorList>
    </citation>
    <scope>NUCLEOTIDE SEQUENCE [LARGE SCALE GENOMIC DNA]</scope>
    <source>
        <strain evidence="2">JCM 16601</strain>
    </source>
</reference>
<keyword evidence="2" id="KW-1185">Reference proteome</keyword>
<evidence type="ECO:0000313" key="1">
    <source>
        <dbReference type="EMBL" id="GAA3972797.1"/>
    </source>
</evidence>
<proteinExistence type="predicted"/>
<dbReference type="Proteomes" id="UP001500742">
    <property type="component" value="Unassembled WGS sequence"/>
</dbReference>
<evidence type="ECO:0000313" key="2">
    <source>
        <dbReference type="Proteomes" id="UP001500742"/>
    </source>
</evidence>
<protein>
    <submittedName>
        <fullName evidence="1">Uncharacterized protein</fullName>
    </submittedName>
</protein>
<comment type="caution">
    <text evidence="1">The sequence shown here is derived from an EMBL/GenBank/DDBJ whole genome shotgun (WGS) entry which is preliminary data.</text>
</comment>
<sequence>MPEFVTLQLGEDLVFLNVIFEVDPKLNVAPLLLVSKNEVLVPEVIWHEELLVIPALKIPLFVMYDWLVPSLKVIIAPPATVNKAKLLLMIPQPVSKLILPPVMPTVPGEVLVNLLTLLVNFKSDDEDVKVPVLAKVQLLPGNVSVDPESKLIEPGLVLLKFTPLLVVPKLRGDAVAVIAPVLVNVEVLLVIVNGEVLSVIVPLLLIGDKVLPFINIGA</sequence>
<name>A0ABP7PWY7_9SPHI</name>
<accession>A0ABP7PWY7</accession>